<evidence type="ECO:0000313" key="3">
    <source>
        <dbReference type="Proteomes" id="UP000503540"/>
    </source>
</evidence>
<gene>
    <name evidence="2" type="ORF">F5544_30615</name>
</gene>
<feature type="transmembrane region" description="Helical" evidence="1">
    <location>
        <begin position="51"/>
        <end position="72"/>
    </location>
</feature>
<feature type="transmembrane region" description="Helical" evidence="1">
    <location>
        <begin position="106"/>
        <end position="127"/>
    </location>
</feature>
<keyword evidence="1" id="KW-0472">Membrane</keyword>
<dbReference type="AlphaFoldDB" id="A0A6G9YLR2"/>
<feature type="transmembrane region" description="Helical" evidence="1">
    <location>
        <begin position="255"/>
        <end position="275"/>
    </location>
</feature>
<protein>
    <submittedName>
        <fullName evidence="2">MFS transporter</fullName>
    </submittedName>
</protein>
<dbReference type="KEGG" id="nah:F5544_30615"/>
<keyword evidence="3" id="KW-1185">Reference proteome</keyword>
<proteinExistence type="predicted"/>
<sequence>MSVDKANAHTEPVLFRTNWWWRWALGAGFSRITEPMATLALVDLGTFISGYSYGAFLVSVYTFSGALTATIGGRILDNARRQRCAVGVVTVLSFLLHTALACSGNFHISLVVVTIATAVSAALPAGLHGLARTVLVHYADARVIDRAFSWDSVITESAWLLGSAVIVVLSLLHSPSIGVLAMAITFLGVYFFLGPLVPRDGRPKFSTESIARQGSLWSHRAAWPSLADSIAVGMVVTGIVSVLPILLIRSDASESWSGVLVGVLAGAGIVGTLCYERIAKRIRVHITIQSFITLILMDACVVSLAFSWTSARSPRG</sequence>
<dbReference type="Pfam" id="PF07690">
    <property type="entry name" value="MFS_1"/>
    <property type="match status" value="1"/>
</dbReference>
<evidence type="ECO:0000313" key="2">
    <source>
        <dbReference type="EMBL" id="QIS13966.1"/>
    </source>
</evidence>
<evidence type="ECO:0000256" key="1">
    <source>
        <dbReference type="SAM" id="Phobius"/>
    </source>
</evidence>
<dbReference type="EMBL" id="CP046172">
    <property type="protein sequence ID" value="QIS13966.1"/>
    <property type="molecule type" value="Genomic_DNA"/>
</dbReference>
<keyword evidence="1" id="KW-0812">Transmembrane</keyword>
<organism evidence="2 3">
    <name type="scientific">Nocardia arthritidis</name>
    <dbReference type="NCBI Taxonomy" id="228602"/>
    <lineage>
        <taxon>Bacteria</taxon>
        <taxon>Bacillati</taxon>
        <taxon>Actinomycetota</taxon>
        <taxon>Actinomycetes</taxon>
        <taxon>Mycobacteriales</taxon>
        <taxon>Nocardiaceae</taxon>
        <taxon>Nocardia</taxon>
    </lineage>
</organism>
<dbReference type="Proteomes" id="UP000503540">
    <property type="component" value="Chromosome"/>
</dbReference>
<dbReference type="SUPFAM" id="SSF103473">
    <property type="entry name" value="MFS general substrate transporter"/>
    <property type="match status" value="1"/>
</dbReference>
<dbReference type="GO" id="GO:0022857">
    <property type="term" value="F:transmembrane transporter activity"/>
    <property type="evidence" value="ECO:0007669"/>
    <property type="project" value="InterPro"/>
</dbReference>
<reference evidence="2 3" key="1">
    <citation type="journal article" date="2019" name="ACS Chem. Biol.">
        <title>Identification and Mobilization of a Cryptic Antibiotic Biosynthesis Gene Locus from a Human-Pathogenic Nocardia Isolate.</title>
        <authorList>
            <person name="Herisse M."/>
            <person name="Ishida K."/>
            <person name="Porter J.L."/>
            <person name="Howden B."/>
            <person name="Hertweck C."/>
            <person name="Stinear T.P."/>
            <person name="Pidot S.J."/>
        </authorList>
    </citation>
    <scope>NUCLEOTIDE SEQUENCE [LARGE SCALE GENOMIC DNA]</scope>
    <source>
        <strain evidence="2 3">AUSMDU00012717</strain>
    </source>
</reference>
<name>A0A6G9YLR2_9NOCA</name>
<feature type="transmembrane region" description="Helical" evidence="1">
    <location>
        <begin position="148"/>
        <end position="171"/>
    </location>
</feature>
<feature type="transmembrane region" description="Helical" evidence="1">
    <location>
        <begin position="84"/>
        <end position="100"/>
    </location>
</feature>
<dbReference type="InterPro" id="IPR036259">
    <property type="entry name" value="MFS_trans_sf"/>
</dbReference>
<feature type="transmembrane region" description="Helical" evidence="1">
    <location>
        <begin position="177"/>
        <end position="197"/>
    </location>
</feature>
<accession>A0A6G9YLR2</accession>
<feature type="transmembrane region" description="Helical" evidence="1">
    <location>
        <begin position="287"/>
        <end position="308"/>
    </location>
</feature>
<dbReference type="RefSeq" id="WP_167476430.1">
    <property type="nucleotide sequence ID" value="NZ_CP046172.1"/>
</dbReference>
<feature type="transmembrane region" description="Helical" evidence="1">
    <location>
        <begin position="230"/>
        <end position="249"/>
    </location>
</feature>
<keyword evidence="1" id="KW-1133">Transmembrane helix</keyword>
<dbReference type="InterPro" id="IPR011701">
    <property type="entry name" value="MFS"/>
</dbReference>